<dbReference type="InterPro" id="IPR050641">
    <property type="entry name" value="RIFMO-like"/>
</dbReference>
<evidence type="ECO:0000256" key="2">
    <source>
        <dbReference type="ARBA" id="ARBA00007801"/>
    </source>
</evidence>
<dbReference type="Pfam" id="PF01494">
    <property type="entry name" value="FAD_binding_3"/>
    <property type="match status" value="1"/>
</dbReference>
<feature type="domain" description="Phenol hydroxylase-like C-terminal dimerisation" evidence="7">
    <location>
        <begin position="468"/>
        <end position="662"/>
    </location>
</feature>
<evidence type="ECO:0000259" key="7">
    <source>
        <dbReference type="Pfam" id="PF07976"/>
    </source>
</evidence>
<evidence type="ECO:0008006" key="10">
    <source>
        <dbReference type="Google" id="ProtNLM"/>
    </source>
</evidence>
<accession>A0ABR3PAL6</accession>
<evidence type="ECO:0000256" key="3">
    <source>
        <dbReference type="ARBA" id="ARBA00022630"/>
    </source>
</evidence>
<comment type="cofactor">
    <cofactor evidence="1">
        <name>FAD</name>
        <dbReference type="ChEBI" id="CHEBI:57692"/>
    </cofactor>
</comment>
<keyword evidence="4" id="KW-0274">FAD</keyword>
<dbReference type="Gene3D" id="3.30.9.10">
    <property type="entry name" value="D-Amino Acid Oxidase, subunit A, domain 2"/>
    <property type="match status" value="1"/>
</dbReference>
<name>A0ABR3PAL6_9PEZI</name>
<evidence type="ECO:0000256" key="5">
    <source>
        <dbReference type="ARBA" id="ARBA00023002"/>
    </source>
</evidence>
<evidence type="ECO:0000259" key="6">
    <source>
        <dbReference type="Pfam" id="PF01494"/>
    </source>
</evidence>
<dbReference type="SUPFAM" id="SSF54373">
    <property type="entry name" value="FAD-linked reductases, C-terminal domain"/>
    <property type="match status" value="1"/>
</dbReference>
<dbReference type="InterPro" id="IPR012941">
    <property type="entry name" value="Phe_hydrox_C_dim_dom"/>
</dbReference>
<dbReference type="SUPFAM" id="SSF52833">
    <property type="entry name" value="Thioredoxin-like"/>
    <property type="match status" value="1"/>
</dbReference>
<dbReference type="GeneID" id="95980315"/>
<dbReference type="InterPro" id="IPR036249">
    <property type="entry name" value="Thioredoxin-like_sf"/>
</dbReference>
<evidence type="ECO:0000313" key="9">
    <source>
        <dbReference type="Proteomes" id="UP001562354"/>
    </source>
</evidence>
<protein>
    <recommendedName>
        <fullName evidence="10">Phenol 2-monooxygenase</fullName>
    </recommendedName>
</protein>
<dbReference type="InterPro" id="IPR036188">
    <property type="entry name" value="FAD/NAD-bd_sf"/>
</dbReference>
<dbReference type="Pfam" id="PF07976">
    <property type="entry name" value="Phe_hydrox_dim"/>
    <property type="match status" value="1"/>
</dbReference>
<dbReference type="SUPFAM" id="SSF51905">
    <property type="entry name" value="FAD/NAD(P)-binding domain"/>
    <property type="match status" value="1"/>
</dbReference>
<dbReference type="RefSeq" id="XP_069199468.1">
    <property type="nucleotide sequence ID" value="XM_069346599.1"/>
</dbReference>
<proteinExistence type="inferred from homology"/>
<keyword evidence="5" id="KW-0560">Oxidoreductase</keyword>
<dbReference type="InterPro" id="IPR038220">
    <property type="entry name" value="PHOX_C_sf"/>
</dbReference>
<dbReference type="Proteomes" id="UP001562354">
    <property type="component" value="Unassembled WGS sequence"/>
</dbReference>
<evidence type="ECO:0000256" key="4">
    <source>
        <dbReference type="ARBA" id="ARBA00022827"/>
    </source>
</evidence>
<dbReference type="PRINTS" id="PR00420">
    <property type="entry name" value="RNGMNOXGNASE"/>
</dbReference>
<dbReference type="PANTHER" id="PTHR43004">
    <property type="entry name" value="TRK SYSTEM POTASSIUM UPTAKE PROTEIN"/>
    <property type="match status" value="1"/>
</dbReference>
<organism evidence="8 9">
    <name type="scientific">Neodothiora populina</name>
    <dbReference type="NCBI Taxonomy" id="2781224"/>
    <lineage>
        <taxon>Eukaryota</taxon>
        <taxon>Fungi</taxon>
        <taxon>Dikarya</taxon>
        <taxon>Ascomycota</taxon>
        <taxon>Pezizomycotina</taxon>
        <taxon>Dothideomycetes</taxon>
        <taxon>Dothideomycetidae</taxon>
        <taxon>Dothideales</taxon>
        <taxon>Dothioraceae</taxon>
        <taxon>Neodothiora</taxon>
    </lineage>
</organism>
<dbReference type="InterPro" id="IPR002938">
    <property type="entry name" value="FAD-bd"/>
</dbReference>
<keyword evidence="3" id="KW-0285">Flavoprotein</keyword>
<dbReference type="PANTHER" id="PTHR43004:SF19">
    <property type="entry name" value="BINDING MONOOXYGENASE, PUTATIVE (JCVI)-RELATED"/>
    <property type="match status" value="1"/>
</dbReference>
<feature type="domain" description="FAD-binding" evidence="6">
    <location>
        <begin position="36"/>
        <end position="425"/>
    </location>
</feature>
<evidence type="ECO:0000256" key="1">
    <source>
        <dbReference type="ARBA" id="ARBA00001974"/>
    </source>
</evidence>
<gene>
    <name evidence="8" type="ORF">AAFC00_006616</name>
</gene>
<evidence type="ECO:0000313" key="8">
    <source>
        <dbReference type="EMBL" id="KAL1303193.1"/>
    </source>
</evidence>
<dbReference type="CDD" id="cd02979">
    <property type="entry name" value="PHOX_C"/>
    <property type="match status" value="1"/>
</dbReference>
<comment type="similarity">
    <text evidence="2">Belongs to the PheA/TfdB FAD monooxygenase family.</text>
</comment>
<reference evidence="8 9" key="1">
    <citation type="submission" date="2024-07" db="EMBL/GenBank/DDBJ databases">
        <title>Draft sequence of the Neodothiora populina.</title>
        <authorList>
            <person name="Drown D.D."/>
            <person name="Schuette U.S."/>
            <person name="Buechlein A.B."/>
            <person name="Rusch D.R."/>
            <person name="Winton L.W."/>
            <person name="Adams G.A."/>
        </authorList>
    </citation>
    <scope>NUCLEOTIDE SEQUENCE [LARGE SCALE GENOMIC DNA]</scope>
    <source>
        <strain evidence="8 9">CPC 39397</strain>
    </source>
</reference>
<keyword evidence="9" id="KW-1185">Reference proteome</keyword>
<dbReference type="EMBL" id="JBFMKM010000010">
    <property type="protein sequence ID" value="KAL1303193.1"/>
    <property type="molecule type" value="Genomic_DNA"/>
</dbReference>
<sequence>MQFHLNGFLPGDPELQKQHWAQETRAYQPSESLPSEVDVLIVGSGPAGLALAAQLSRFPSIHTRLVEQKSAKLTLGQADGLQCRSLEMFEAYGFSEKVVKEAYWVNETTFWKPDEANRQNIVRSGRIRDTEEGLSEFPHVILNQARVHDFFLDVMRKSASGMVPDYSRRLIDLKVLPEDAGVANGDSKISKAEYPVEVKLERIDESHSDQIETVRARYVVGCEGARSAVRKSLGLALEGDSANQAWGVMDVLAVTNFPDWRTKAAIHSADQGSILIIPREGGFLVRLYIELDKLSPEERVANKKISSDHLISAAKRIFNPYSLDVKEVAWWSVYEIGQRLCSSFDNTCADSTQRGTNSDHARVFIAGDACHTHSPKAGQGMNVSMQDGFNLGWKLASVLQGHSSSHILKTYSSERQAVARELIDFDREFAKMFSARPKESNHEDGGIDPAEFQRYFEKQGRFTAGMGTHYMPSIITGCSTHQHLATGYEIGTRFHSSQVIRLADAKPIQLGHTVKADGRWRIFLFAGSNTDRDSEFTNLCTLLSSSPSSPIKKYTPTATDIDSVIDLHAIIQTPHSSTSMDSMPSILWPQKGNYGLRDYEKIYCAEGFIMNESIGKQDIYEARGVSREKGCMVVVRPDQYIAHVLPLTATEQLSGFFDGFMVA</sequence>
<dbReference type="Gene3D" id="3.40.30.20">
    <property type="match status" value="1"/>
</dbReference>
<dbReference type="Gene3D" id="3.50.50.60">
    <property type="entry name" value="FAD/NAD(P)-binding domain"/>
    <property type="match status" value="1"/>
</dbReference>
<dbReference type="NCBIfam" id="NF006144">
    <property type="entry name" value="PRK08294.1"/>
    <property type="match status" value="1"/>
</dbReference>
<comment type="caution">
    <text evidence="8">The sequence shown here is derived from an EMBL/GenBank/DDBJ whole genome shotgun (WGS) entry which is preliminary data.</text>
</comment>